<name>A0A7Y9C4E3_9FLAO</name>
<dbReference type="AlphaFoldDB" id="A0A7Y9C4E3"/>
<keyword evidence="2" id="KW-0677">Repeat</keyword>
<evidence type="ECO:0000313" key="6">
    <source>
        <dbReference type="Proteomes" id="UP000535020"/>
    </source>
</evidence>
<feature type="domain" description="Rhodanese" evidence="4">
    <location>
        <begin position="159"/>
        <end position="267"/>
    </location>
</feature>
<evidence type="ECO:0000256" key="3">
    <source>
        <dbReference type="RuleBase" id="RU000507"/>
    </source>
</evidence>
<dbReference type="EMBL" id="JACBJI010000001">
    <property type="protein sequence ID" value="NYA69825.1"/>
    <property type="molecule type" value="Genomic_DNA"/>
</dbReference>
<dbReference type="InterPro" id="IPR001307">
    <property type="entry name" value="Thiosulphate_STrfase_CS"/>
</dbReference>
<dbReference type="PROSITE" id="PS50206">
    <property type="entry name" value="RHODANESE_3"/>
    <property type="match status" value="2"/>
</dbReference>
<dbReference type="InterPro" id="IPR036873">
    <property type="entry name" value="Rhodanese-like_dom_sf"/>
</dbReference>
<dbReference type="SUPFAM" id="SSF52821">
    <property type="entry name" value="Rhodanese/Cell cycle control phosphatase"/>
    <property type="match status" value="2"/>
</dbReference>
<dbReference type="SMART" id="SM00450">
    <property type="entry name" value="RHOD"/>
    <property type="match status" value="2"/>
</dbReference>
<feature type="domain" description="Rhodanese" evidence="4">
    <location>
        <begin position="14"/>
        <end position="128"/>
    </location>
</feature>
<dbReference type="CDD" id="cd01449">
    <property type="entry name" value="TST_Repeat_2"/>
    <property type="match status" value="1"/>
</dbReference>
<evidence type="ECO:0000313" key="5">
    <source>
        <dbReference type="EMBL" id="NYA69825.1"/>
    </source>
</evidence>
<dbReference type="RefSeq" id="WP_176004648.1">
    <property type="nucleotide sequence ID" value="NZ_JABWMI010000005.1"/>
</dbReference>
<evidence type="ECO:0000256" key="2">
    <source>
        <dbReference type="ARBA" id="ARBA00022737"/>
    </source>
</evidence>
<dbReference type="InterPro" id="IPR045078">
    <property type="entry name" value="TST/MPST-like"/>
</dbReference>
<protein>
    <recommendedName>
        <fullName evidence="3">Sulfurtransferase</fullName>
    </recommendedName>
</protein>
<proteinExistence type="predicted"/>
<dbReference type="Gene3D" id="3.40.250.10">
    <property type="entry name" value="Rhodanese-like domain"/>
    <property type="match status" value="2"/>
</dbReference>
<dbReference type="PROSITE" id="PS00683">
    <property type="entry name" value="RHODANESE_2"/>
    <property type="match status" value="1"/>
</dbReference>
<dbReference type="InterPro" id="IPR001763">
    <property type="entry name" value="Rhodanese-like_dom"/>
</dbReference>
<dbReference type="PANTHER" id="PTHR11364:SF27">
    <property type="entry name" value="SULFURTRANSFERASE"/>
    <property type="match status" value="1"/>
</dbReference>
<accession>A0A7Y9C4E3</accession>
<reference evidence="5 6" key="1">
    <citation type="submission" date="2020-07" db="EMBL/GenBank/DDBJ databases">
        <authorList>
            <person name="Sun Q."/>
        </authorList>
    </citation>
    <scope>NUCLEOTIDE SEQUENCE [LARGE SCALE GENOMIC DNA]</scope>
    <source>
        <strain evidence="5 6">MAH-1</strain>
    </source>
</reference>
<keyword evidence="1 3" id="KW-0808">Transferase</keyword>
<comment type="caution">
    <text evidence="5">The sequence shown here is derived from an EMBL/GenBank/DDBJ whole genome shotgun (WGS) entry which is preliminary data.</text>
</comment>
<dbReference type="CDD" id="cd01448">
    <property type="entry name" value="TST_Repeat_1"/>
    <property type="match status" value="1"/>
</dbReference>
<evidence type="ECO:0000259" key="4">
    <source>
        <dbReference type="PROSITE" id="PS50206"/>
    </source>
</evidence>
<dbReference type="Pfam" id="PF00581">
    <property type="entry name" value="Rhodanese"/>
    <property type="match status" value="2"/>
</dbReference>
<keyword evidence="6" id="KW-1185">Reference proteome</keyword>
<organism evidence="5 6">
    <name type="scientific">Flavobacterium agri</name>
    <dbReference type="NCBI Taxonomy" id="2743471"/>
    <lineage>
        <taxon>Bacteria</taxon>
        <taxon>Pseudomonadati</taxon>
        <taxon>Bacteroidota</taxon>
        <taxon>Flavobacteriia</taxon>
        <taxon>Flavobacteriales</taxon>
        <taxon>Flavobacteriaceae</taxon>
        <taxon>Flavobacterium</taxon>
    </lineage>
</organism>
<dbReference type="Proteomes" id="UP000535020">
    <property type="component" value="Unassembled WGS sequence"/>
</dbReference>
<dbReference type="GO" id="GO:0004792">
    <property type="term" value="F:thiosulfate-cyanide sulfurtransferase activity"/>
    <property type="evidence" value="ECO:0007669"/>
    <property type="project" value="InterPro"/>
</dbReference>
<sequence>MALVSADWLYNNLDDPKLIVLDASLANPVAKNIDYTIDVIPNAVFFDLERRFSDLDSDLPHMMISESKFNREAQLLGIDNDNTVVIYDNKGVYSSARVWWMFRSMGFDAYVLDGGLVEWKKCGFPTVALHLKAEKAGDFLATSKSGYFVSKKEVEHAIAQKSAQVFDLRHPNRFNALEDEPRKGLLRGNIPTSINMHFAEFTNGARMKSREDLTALLADFPKDTNLIFSCGSGVTACIGALAATVVGYFSVSVYDGSWSEWGIPKQFES</sequence>
<evidence type="ECO:0000256" key="1">
    <source>
        <dbReference type="ARBA" id="ARBA00022679"/>
    </source>
</evidence>
<gene>
    <name evidence="5" type="ORF">HZF10_02755</name>
</gene>
<dbReference type="PANTHER" id="PTHR11364">
    <property type="entry name" value="THIOSULFATE SULFERTANSFERASE"/>
    <property type="match status" value="1"/>
</dbReference>